<name>A0AA36GRE6_CYLNA</name>
<evidence type="ECO:0000313" key="9">
    <source>
        <dbReference type="Proteomes" id="UP001176961"/>
    </source>
</evidence>
<keyword evidence="9" id="KW-1185">Reference proteome</keyword>
<proteinExistence type="inferred from homology"/>
<feature type="active site" description="Proton donor" evidence="4">
    <location>
        <position position="50"/>
    </location>
</feature>
<keyword evidence="2" id="KW-0521">NADP</keyword>
<dbReference type="FunFam" id="3.20.20.100:FF:000006">
    <property type="entry name" value="Aldo-keto reductase family 1 member A1"/>
    <property type="match status" value="1"/>
</dbReference>
<dbReference type="PANTHER" id="PTHR43827">
    <property type="entry name" value="2,5-DIKETO-D-GLUCONIC ACID REDUCTASE"/>
    <property type="match status" value="1"/>
</dbReference>
<dbReference type="GO" id="GO:0016491">
    <property type="term" value="F:oxidoreductase activity"/>
    <property type="evidence" value="ECO:0007669"/>
    <property type="project" value="UniProtKB-KW"/>
</dbReference>
<dbReference type="PANTHER" id="PTHR43827:SF14">
    <property type="entry name" value="NADP-DEPENDENT OXIDOREDUCTASE DOMAIN-CONTAINING PROTEIN"/>
    <property type="match status" value="1"/>
</dbReference>
<evidence type="ECO:0000256" key="6">
    <source>
        <dbReference type="PIRSR" id="PIRSR000097-3"/>
    </source>
</evidence>
<comment type="similarity">
    <text evidence="1">Belongs to the aldo/keto reductase family.</text>
</comment>
<feature type="binding site" evidence="5">
    <location>
        <position position="111"/>
    </location>
    <ligand>
        <name>substrate</name>
    </ligand>
</feature>
<keyword evidence="3" id="KW-0560">Oxidoreductase</keyword>
<gene>
    <name evidence="8" type="ORF">CYNAS_LOCUS8788</name>
</gene>
<feature type="domain" description="NADP-dependent oxidoreductase" evidence="7">
    <location>
        <begin position="18"/>
        <end position="293"/>
    </location>
</feature>
<sequence length="317" mass="35653">MVVPTIKLSSGYEMPMVGLGTWQSKPGEVGKAVETALNVGYTHIDCAWIYGNQKEIGETLKRLCSSGNNRADIFITSKVWNTFHSEAACKKHVLDILCQLGLDYIDLMLIHWPMGYAEGGEPFPKKEGTDQTAHSNEDYLTTWKVLEDFVKEGKIRSIGVSNFNHKQIERVIANSTIKPAVLQVELHPYFQQKKLRAFCKEHGIAVTAYSSLGNPGSAFFRKDGDPNVLTDPVVKKIADAHGKTSAQVALRWATQLDIIVIPKSVSESRIKENINLFDFKLSDEEMKEMEGLDRGWRIVNLSASNREHPHNPYNEEY</sequence>
<dbReference type="Gene3D" id="3.20.20.100">
    <property type="entry name" value="NADP-dependent oxidoreductase domain"/>
    <property type="match status" value="1"/>
</dbReference>
<protein>
    <recommendedName>
        <fullName evidence="7">NADP-dependent oxidoreductase domain-containing protein</fullName>
    </recommendedName>
</protein>
<organism evidence="8 9">
    <name type="scientific">Cylicocyclus nassatus</name>
    <name type="common">Nematode worm</name>
    <dbReference type="NCBI Taxonomy" id="53992"/>
    <lineage>
        <taxon>Eukaryota</taxon>
        <taxon>Metazoa</taxon>
        <taxon>Ecdysozoa</taxon>
        <taxon>Nematoda</taxon>
        <taxon>Chromadorea</taxon>
        <taxon>Rhabditida</taxon>
        <taxon>Rhabditina</taxon>
        <taxon>Rhabditomorpha</taxon>
        <taxon>Strongyloidea</taxon>
        <taxon>Strongylidae</taxon>
        <taxon>Cylicocyclus</taxon>
    </lineage>
</organism>
<evidence type="ECO:0000256" key="5">
    <source>
        <dbReference type="PIRSR" id="PIRSR000097-2"/>
    </source>
</evidence>
<evidence type="ECO:0000256" key="1">
    <source>
        <dbReference type="ARBA" id="ARBA00007905"/>
    </source>
</evidence>
<dbReference type="PROSITE" id="PS00062">
    <property type="entry name" value="ALDOKETO_REDUCTASE_2"/>
    <property type="match status" value="1"/>
</dbReference>
<dbReference type="PRINTS" id="PR00069">
    <property type="entry name" value="ALDKETRDTASE"/>
</dbReference>
<evidence type="ECO:0000256" key="4">
    <source>
        <dbReference type="PIRSR" id="PIRSR000097-1"/>
    </source>
</evidence>
<dbReference type="PIRSF" id="PIRSF000097">
    <property type="entry name" value="AKR"/>
    <property type="match status" value="1"/>
</dbReference>
<dbReference type="PROSITE" id="PS00063">
    <property type="entry name" value="ALDOKETO_REDUCTASE_3"/>
    <property type="match status" value="1"/>
</dbReference>
<dbReference type="InterPro" id="IPR020471">
    <property type="entry name" value="AKR"/>
</dbReference>
<dbReference type="InterPro" id="IPR036812">
    <property type="entry name" value="NAD(P)_OxRdtase_dom_sf"/>
</dbReference>
<accession>A0AA36GRE6</accession>
<evidence type="ECO:0000256" key="2">
    <source>
        <dbReference type="ARBA" id="ARBA00022857"/>
    </source>
</evidence>
<dbReference type="Proteomes" id="UP001176961">
    <property type="component" value="Unassembled WGS sequence"/>
</dbReference>
<evidence type="ECO:0000259" key="7">
    <source>
        <dbReference type="Pfam" id="PF00248"/>
    </source>
</evidence>
<dbReference type="InterPro" id="IPR023210">
    <property type="entry name" value="NADP_OxRdtase_dom"/>
</dbReference>
<comment type="caution">
    <text evidence="8">The sequence shown here is derived from an EMBL/GenBank/DDBJ whole genome shotgun (WGS) entry which is preliminary data.</text>
</comment>
<reference evidence="8" key="1">
    <citation type="submission" date="2023-07" db="EMBL/GenBank/DDBJ databases">
        <authorList>
            <consortium name="CYATHOMIX"/>
        </authorList>
    </citation>
    <scope>NUCLEOTIDE SEQUENCE</scope>
    <source>
        <strain evidence="8">N/A</strain>
    </source>
</reference>
<dbReference type="InterPro" id="IPR018170">
    <property type="entry name" value="Aldo/ket_reductase_CS"/>
</dbReference>
<feature type="site" description="Lowers pKa of active site Tyr" evidence="6">
    <location>
        <position position="78"/>
    </location>
</feature>
<evidence type="ECO:0000313" key="8">
    <source>
        <dbReference type="EMBL" id="CAJ0596805.1"/>
    </source>
</evidence>
<dbReference type="EMBL" id="CATQJL010000223">
    <property type="protein sequence ID" value="CAJ0596805.1"/>
    <property type="molecule type" value="Genomic_DNA"/>
</dbReference>
<dbReference type="SUPFAM" id="SSF51430">
    <property type="entry name" value="NAD(P)-linked oxidoreductase"/>
    <property type="match status" value="1"/>
</dbReference>
<dbReference type="AlphaFoldDB" id="A0AA36GRE6"/>
<evidence type="ECO:0000256" key="3">
    <source>
        <dbReference type="ARBA" id="ARBA00023002"/>
    </source>
</evidence>
<dbReference type="Pfam" id="PF00248">
    <property type="entry name" value="Aldo_ket_red"/>
    <property type="match status" value="1"/>
</dbReference>